<feature type="compositionally biased region" description="Basic and acidic residues" evidence="9">
    <location>
        <begin position="140"/>
        <end position="149"/>
    </location>
</feature>
<feature type="domain" description="Homeobox" evidence="10">
    <location>
        <begin position="226"/>
        <end position="286"/>
    </location>
</feature>
<dbReference type="Pfam" id="PF00046">
    <property type="entry name" value="Homeodomain"/>
    <property type="match status" value="1"/>
</dbReference>
<proteinExistence type="predicted"/>
<evidence type="ECO:0000259" key="10">
    <source>
        <dbReference type="PROSITE" id="PS50071"/>
    </source>
</evidence>
<name>A0A9D4P5J9_DERFA</name>
<dbReference type="InterPro" id="IPR001356">
    <property type="entry name" value="HD"/>
</dbReference>
<evidence type="ECO:0000256" key="6">
    <source>
        <dbReference type="ARBA" id="ARBA00023242"/>
    </source>
</evidence>
<evidence type="ECO:0000256" key="7">
    <source>
        <dbReference type="PROSITE-ProRule" id="PRU00108"/>
    </source>
</evidence>
<dbReference type="PROSITE" id="PS00027">
    <property type="entry name" value="HOMEOBOX_1"/>
    <property type="match status" value="1"/>
</dbReference>
<evidence type="ECO:0000313" key="11">
    <source>
        <dbReference type="EMBL" id="KAH7643475.1"/>
    </source>
</evidence>
<feature type="compositionally biased region" description="Polar residues" evidence="9">
    <location>
        <begin position="208"/>
        <end position="223"/>
    </location>
</feature>
<dbReference type="SUPFAM" id="SSF46689">
    <property type="entry name" value="Homeodomain-like"/>
    <property type="match status" value="1"/>
</dbReference>
<dbReference type="InterPro" id="IPR017970">
    <property type="entry name" value="Homeobox_CS"/>
</dbReference>
<dbReference type="Gene3D" id="1.10.10.60">
    <property type="entry name" value="Homeodomain-like"/>
    <property type="match status" value="1"/>
</dbReference>
<keyword evidence="4 7" id="KW-0371">Homeobox</keyword>
<keyword evidence="6 7" id="KW-0539">Nucleus</keyword>
<keyword evidence="3 7" id="KW-0238">DNA-binding</keyword>
<gene>
    <name evidence="11" type="ORF">HUG17_5837</name>
</gene>
<dbReference type="GO" id="GO:0000981">
    <property type="term" value="F:DNA-binding transcription factor activity, RNA polymerase II-specific"/>
    <property type="evidence" value="ECO:0007669"/>
    <property type="project" value="InterPro"/>
</dbReference>
<dbReference type="SMART" id="SM00389">
    <property type="entry name" value="HOX"/>
    <property type="match status" value="1"/>
</dbReference>
<feature type="region of interest" description="Disordered" evidence="9">
    <location>
        <begin position="427"/>
        <end position="483"/>
    </location>
</feature>
<dbReference type="PANTHER" id="PTHR46271:SF4">
    <property type="entry name" value="HOMEOBOX PROTEIN, PUTATIVE-RELATED"/>
    <property type="match status" value="1"/>
</dbReference>
<dbReference type="AlphaFoldDB" id="A0A9D4P5J9"/>
<dbReference type="PANTHER" id="PTHR46271">
    <property type="entry name" value="HOMEOBOX PROTEIN, PUTATIVE-RELATED"/>
    <property type="match status" value="1"/>
</dbReference>
<reference evidence="11" key="1">
    <citation type="submission" date="2020-06" db="EMBL/GenBank/DDBJ databases">
        <authorList>
            <person name="Ji K."/>
            <person name="Li J."/>
        </authorList>
    </citation>
    <scope>NUCLEOTIDE SEQUENCE</scope>
    <source>
        <strain evidence="11">JKM2019</strain>
        <tissue evidence="11">Whole body</tissue>
    </source>
</reference>
<dbReference type="InterPro" id="IPR043562">
    <property type="entry name" value="RAX/RAX2"/>
</dbReference>
<organism evidence="11">
    <name type="scientific">Dermatophagoides farinae</name>
    <name type="common">American house dust mite</name>
    <dbReference type="NCBI Taxonomy" id="6954"/>
    <lineage>
        <taxon>Eukaryota</taxon>
        <taxon>Metazoa</taxon>
        <taxon>Ecdysozoa</taxon>
        <taxon>Arthropoda</taxon>
        <taxon>Chelicerata</taxon>
        <taxon>Arachnida</taxon>
        <taxon>Acari</taxon>
        <taxon>Acariformes</taxon>
        <taxon>Sarcoptiformes</taxon>
        <taxon>Astigmata</taxon>
        <taxon>Psoroptidia</taxon>
        <taxon>Analgoidea</taxon>
        <taxon>Pyroglyphidae</taxon>
        <taxon>Dermatophagoidinae</taxon>
        <taxon>Dermatophagoides</taxon>
    </lineage>
</organism>
<evidence type="ECO:0000256" key="8">
    <source>
        <dbReference type="RuleBase" id="RU000682"/>
    </source>
</evidence>
<dbReference type="EMBL" id="SDOV01000002">
    <property type="protein sequence ID" value="KAH7643475.1"/>
    <property type="molecule type" value="Genomic_DNA"/>
</dbReference>
<dbReference type="Proteomes" id="UP000828236">
    <property type="component" value="Unassembled WGS sequence"/>
</dbReference>
<evidence type="ECO:0000256" key="5">
    <source>
        <dbReference type="ARBA" id="ARBA00023163"/>
    </source>
</evidence>
<accession>A0A9D4P5J9</accession>
<sequence length="483" mass="54283">MENNSFYLDHHHHHHQHDVESTLKNEMRKLVFIPNLHESMDKCSNNDNQGKLDHCGQMFAQFNCNNNNSQLHNLKIRKDINTAIVDHRSNRYSIDEILGLKSSSNKFNAAATISSKQRHHNQTSTFNCLLSCVHHHQHHNNHDHGHNGEDDGEIGHCTASNEEHNGDDNKDSDHGDDVDDDVDVEFGVGRNKNGSPDLFDGNDDGESMLSNPDASDSGNSGNGNKKKHRRNRTTFTTYQLHELERAFEKSHYPDVYSREELAMKVNLPEVRVQVWFQNRRAKWRRQEKLDDQSSYRSLGGKDYDPSVTSPLMASGTSFVSSLDSWLATAAAIGFATNSTTGQQQMPAPPTTSSHGPFCSMFSPSFYASYSNYLPHPHGFDQQQSSTKIPLLANTSIDQSNDQEMEQKSKVTWPIDDNMAIREELRSKKCTSTSISPSTSPLNLSLSSESITNQPSESIDNDHHDGDKPVCLNHNSITADVNQK</sequence>
<protein>
    <submittedName>
        <fullName evidence="11">Retinal homeobox protein rx1-like protein</fullName>
    </submittedName>
</protein>
<feature type="compositionally biased region" description="Basic and acidic residues" evidence="9">
    <location>
        <begin position="161"/>
        <end position="175"/>
    </location>
</feature>
<evidence type="ECO:0000256" key="1">
    <source>
        <dbReference type="ARBA" id="ARBA00004123"/>
    </source>
</evidence>
<dbReference type="FunFam" id="1.10.10.60:FF:000071">
    <property type="entry name" value="Retinal homeobox gene 2"/>
    <property type="match status" value="1"/>
</dbReference>
<evidence type="ECO:0000256" key="3">
    <source>
        <dbReference type="ARBA" id="ARBA00023125"/>
    </source>
</evidence>
<feature type="region of interest" description="Disordered" evidence="9">
    <location>
        <begin position="137"/>
        <end position="232"/>
    </location>
</feature>
<dbReference type="CDD" id="cd00086">
    <property type="entry name" value="homeodomain"/>
    <property type="match status" value="1"/>
</dbReference>
<dbReference type="InterPro" id="IPR009057">
    <property type="entry name" value="Homeodomain-like_sf"/>
</dbReference>
<feature type="compositionally biased region" description="Polar residues" evidence="9">
    <location>
        <begin position="472"/>
        <end position="483"/>
    </location>
</feature>
<evidence type="ECO:0000256" key="9">
    <source>
        <dbReference type="SAM" id="MobiDB-lite"/>
    </source>
</evidence>
<evidence type="ECO:0000256" key="2">
    <source>
        <dbReference type="ARBA" id="ARBA00023015"/>
    </source>
</evidence>
<dbReference type="GO" id="GO:0045944">
    <property type="term" value="P:positive regulation of transcription by RNA polymerase II"/>
    <property type="evidence" value="ECO:0007669"/>
    <property type="project" value="InterPro"/>
</dbReference>
<dbReference type="GO" id="GO:0000978">
    <property type="term" value="F:RNA polymerase II cis-regulatory region sequence-specific DNA binding"/>
    <property type="evidence" value="ECO:0007669"/>
    <property type="project" value="TreeGrafter"/>
</dbReference>
<evidence type="ECO:0000256" key="4">
    <source>
        <dbReference type="ARBA" id="ARBA00023155"/>
    </source>
</evidence>
<keyword evidence="5" id="KW-0804">Transcription</keyword>
<comment type="caution">
    <text evidence="11">The sequence shown here is derived from an EMBL/GenBank/DDBJ whole genome shotgun (WGS) entry which is preliminary data.</text>
</comment>
<dbReference type="PROSITE" id="PS50071">
    <property type="entry name" value="HOMEOBOX_2"/>
    <property type="match status" value="1"/>
</dbReference>
<feature type="compositionally biased region" description="Low complexity" evidence="9">
    <location>
        <begin position="430"/>
        <end position="450"/>
    </location>
</feature>
<reference evidence="11" key="2">
    <citation type="journal article" date="2021" name="World Allergy Organ. J.">
        <title>Chromosome-level assembly of Dermatophagoides farinae genome and transcriptome reveals two novel allergens Der f 37 and Der f 39.</title>
        <authorList>
            <person name="Chen J."/>
            <person name="Cai Z."/>
            <person name="Fan D."/>
            <person name="Hu J."/>
            <person name="Hou Y."/>
            <person name="He Y."/>
            <person name="Zhang Z."/>
            <person name="Zhao Z."/>
            <person name="Gao P."/>
            <person name="Hu W."/>
            <person name="Sun J."/>
            <person name="Li J."/>
            <person name="Ji K."/>
        </authorList>
    </citation>
    <scope>NUCLEOTIDE SEQUENCE</scope>
    <source>
        <strain evidence="11">JKM2019</strain>
    </source>
</reference>
<feature type="DNA-binding region" description="Homeobox" evidence="7">
    <location>
        <begin position="228"/>
        <end position="287"/>
    </location>
</feature>
<dbReference type="GO" id="GO:0005634">
    <property type="term" value="C:nucleus"/>
    <property type="evidence" value="ECO:0007669"/>
    <property type="project" value="UniProtKB-SubCell"/>
</dbReference>
<keyword evidence="2" id="KW-0805">Transcription regulation</keyword>
<comment type="subcellular location">
    <subcellularLocation>
        <location evidence="1 7 8">Nucleus</location>
    </subcellularLocation>
</comment>